<evidence type="ECO:0000313" key="3">
    <source>
        <dbReference type="EMBL" id="KAF9462198.1"/>
    </source>
</evidence>
<accession>A0A9P5Y2Q4</accession>
<dbReference type="PANTHER" id="PTHR48081:SF8">
    <property type="entry name" value="ALPHA_BETA HYDROLASE FOLD-3 DOMAIN-CONTAINING PROTEIN-RELATED"/>
    <property type="match status" value="1"/>
</dbReference>
<keyword evidence="1 3" id="KW-0378">Hydrolase</keyword>
<dbReference type="OrthoDB" id="408631at2759"/>
<organism evidence="3 4">
    <name type="scientific">Collybia nuda</name>
    <dbReference type="NCBI Taxonomy" id="64659"/>
    <lineage>
        <taxon>Eukaryota</taxon>
        <taxon>Fungi</taxon>
        <taxon>Dikarya</taxon>
        <taxon>Basidiomycota</taxon>
        <taxon>Agaricomycotina</taxon>
        <taxon>Agaricomycetes</taxon>
        <taxon>Agaricomycetidae</taxon>
        <taxon>Agaricales</taxon>
        <taxon>Tricholomatineae</taxon>
        <taxon>Clitocybaceae</taxon>
        <taxon>Collybia</taxon>
    </lineage>
</organism>
<proteinExistence type="predicted"/>
<name>A0A9P5Y2Q4_9AGAR</name>
<evidence type="ECO:0000313" key="4">
    <source>
        <dbReference type="Proteomes" id="UP000807353"/>
    </source>
</evidence>
<dbReference type="Pfam" id="PF07859">
    <property type="entry name" value="Abhydrolase_3"/>
    <property type="match status" value="1"/>
</dbReference>
<protein>
    <submittedName>
        <fullName evidence="3">Alpha/Beta hydrolase protein</fullName>
    </submittedName>
</protein>
<sequence length="335" mass="36752">MTDNDRVPKQTLHPSVIDSLDPEYLAFYNEHLQYVVPSHTLPWDPSSRNPAPPGPLDTQSKPLEVRKTRDYEVVPERARLRVYTPEGLAPQGGWPLLFFIPGGGWVYGGLDEQASFSTNVCVRANCVVASLAHRLAPENPYPAAIEDAVEALKWVFKNGEAELGINTTRIAVGGYSGGGNVAATLVFKAAAADPPLPLAFQLLLLPITDNTASVETRWKATKNSPWLTPERMLWYRTMYLPNKRDWTAWEASPILAPKDLLKKAPPTWIAVGGADILRDEGIAYGQLLRNEGVSVEMQIYKGAPHAVFTMDGVMELGRELYLDAIGALSEAFGSA</sequence>
<dbReference type="SUPFAM" id="SSF53474">
    <property type="entry name" value="alpha/beta-Hydrolases"/>
    <property type="match status" value="1"/>
</dbReference>
<gene>
    <name evidence="3" type="ORF">BDZ94DRAFT_1261768</name>
</gene>
<dbReference type="InterPro" id="IPR013094">
    <property type="entry name" value="AB_hydrolase_3"/>
</dbReference>
<dbReference type="InterPro" id="IPR029058">
    <property type="entry name" value="AB_hydrolase_fold"/>
</dbReference>
<dbReference type="Gene3D" id="3.40.50.1820">
    <property type="entry name" value="alpha/beta hydrolase"/>
    <property type="match status" value="1"/>
</dbReference>
<keyword evidence="4" id="KW-1185">Reference proteome</keyword>
<evidence type="ECO:0000256" key="1">
    <source>
        <dbReference type="ARBA" id="ARBA00022801"/>
    </source>
</evidence>
<dbReference type="EMBL" id="MU150274">
    <property type="protein sequence ID" value="KAF9462198.1"/>
    <property type="molecule type" value="Genomic_DNA"/>
</dbReference>
<dbReference type="InterPro" id="IPR050300">
    <property type="entry name" value="GDXG_lipolytic_enzyme"/>
</dbReference>
<dbReference type="GO" id="GO:0016787">
    <property type="term" value="F:hydrolase activity"/>
    <property type="evidence" value="ECO:0007669"/>
    <property type="project" value="UniProtKB-KW"/>
</dbReference>
<feature type="domain" description="Alpha/beta hydrolase fold-3" evidence="2">
    <location>
        <begin position="98"/>
        <end position="308"/>
    </location>
</feature>
<dbReference type="PANTHER" id="PTHR48081">
    <property type="entry name" value="AB HYDROLASE SUPERFAMILY PROTEIN C4A8.06C"/>
    <property type="match status" value="1"/>
</dbReference>
<dbReference type="AlphaFoldDB" id="A0A9P5Y2Q4"/>
<comment type="caution">
    <text evidence="3">The sequence shown here is derived from an EMBL/GenBank/DDBJ whole genome shotgun (WGS) entry which is preliminary data.</text>
</comment>
<evidence type="ECO:0000259" key="2">
    <source>
        <dbReference type="Pfam" id="PF07859"/>
    </source>
</evidence>
<dbReference type="Proteomes" id="UP000807353">
    <property type="component" value="Unassembled WGS sequence"/>
</dbReference>
<reference evidence="3" key="1">
    <citation type="submission" date="2020-11" db="EMBL/GenBank/DDBJ databases">
        <authorList>
            <consortium name="DOE Joint Genome Institute"/>
            <person name="Ahrendt S."/>
            <person name="Riley R."/>
            <person name="Andreopoulos W."/>
            <person name="Labutti K."/>
            <person name="Pangilinan J."/>
            <person name="Ruiz-Duenas F.J."/>
            <person name="Barrasa J.M."/>
            <person name="Sanchez-Garcia M."/>
            <person name="Camarero S."/>
            <person name="Miyauchi S."/>
            <person name="Serrano A."/>
            <person name="Linde D."/>
            <person name="Babiker R."/>
            <person name="Drula E."/>
            <person name="Ayuso-Fernandez I."/>
            <person name="Pacheco R."/>
            <person name="Padilla G."/>
            <person name="Ferreira P."/>
            <person name="Barriuso J."/>
            <person name="Kellner H."/>
            <person name="Castanera R."/>
            <person name="Alfaro M."/>
            <person name="Ramirez L."/>
            <person name="Pisabarro A.G."/>
            <person name="Kuo A."/>
            <person name="Tritt A."/>
            <person name="Lipzen A."/>
            <person name="He G."/>
            <person name="Yan M."/>
            <person name="Ng V."/>
            <person name="Cullen D."/>
            <person name="Martin F."/>
            <person name="Rosso M.-N."/>
            <person name="Henrissat B."/>
            <person name="Hibbett D."/>
            <person name="Martinez A.T."/>
            <person name="Grigoriev I.V."/>
        </authorList>
    </citation>
    <scope>NUCLEOTIDE SEQUENCE</scope>
    <source>
        <strain evidence="3">CBS 247.69</strain>
    </source>
</reference>